<reference evidence="1 2" key="1">
    <citation type="submission" date="2017-11" db="EMBL/GenBank/DDBJ databases">
        <title>Genomic Encyclopedia of Archaeal and Bacterial Type Strains, Phase II (KMG-II): From Individual Species to Whole Genera.</title>
        <authorList>
            <person name="Goeker M."/>
        </authorList>
    </citation>
    <scope>NUCLEOTIDE SEQUENCE [LARGE SCALE GENOMIC DNA]</scope>
    <source>
        <strain evidence="1 2">DSM 22413</strain>
    </source>
</reference>
<dbReference type="EMBL" id="PGTZ01000006">
    <property type="protein sequence ID" value="PJI94369.1"/>
    <property type="molecule type" value="Genomic_DNA"/>
</dbReference>
<proteinExistence type="predicted"/>
<name>A0A2M8WTY8_9MICO</name>
<dbReference type="RefSeq" id="WP_157803646.1">
    <property type="nucleotide sequence ID" value="NZ_PGTZ01000006.1"/>
</dbReference>
<keyword evidence="2" id="KW-1185">Reference proteome</keyword>
<gene>
    <name evidence="1" type="ORF">CLV34_0205</name>
</gene>
<sequence length="147" mass="14746">MPWVDVRVPGTALLVPGVAGRADVLVGERREVLAALRRALGGAPPAHPAPVTVLAAAGSAGRPVPDLGPVGVAARWARWSFHGNDATASGRADVPTSVALLALGAAGWDGPVDVVVPHPGHDGGRPGDVVVRVVVRDVARAGAQEAP</sequence>
<dbReference type="Proteomes" id="UP000231586">
    <property type="component" value="Unassembled WGS sequence"/>
</dbReference>
<organism evidence="1 2">
    <name type="scientific">Luteimicrobium subarcticum</name>
    <dbReference type="NCBI Taxonomy" id="620910"/>
    <lineage>
        <taxon>Bacteria</taxon>
        <taxon>Bacillati</taxon>
        <taxon>Actinomycetota</taxon>
        <taxon>Actinomycetes</taxon>
        <taxon>Micrococcales</taxon>
        <taxon>Luteimicrobium</taxon>
    </lineage>
</organism>
<comment type="caution">
    <text evidence="1">The sequence shown here is derived from an EMBL/GenBank/DDBJ whole genome shotgun (WGS) entry which is preliminary data.</text>
</comment>
<protein>
    <submittedName>
        <fullName evidence="1">Uncharacterized protein</fullName>
    </submittedName>
</protein>
<accession>A0A2M8WTY8</accession>
<dbReference type="AlphaFoldDB" id="A0A2M8WTY8"/>
<evidence type="ECO:0000313" key="2">
    <source>
        <dbReference type="Proteomes" id="UP000231586"/>
    </source>
</evidence>
<evidence type="ECO:0000313" key="1">
    <source>
        <dbReference type="EMBL" id="PJI94369.1"/>
    </source>
</evidence>